<accession>A0ABT2JIK6</accession>
<dbReference type="PROSITE" id="PS51257">
    <property type="entry name" value="PROKAR_LIPOPROTEIN"/>
    <property type="match status" value="1"/>
</dbReference>
<feature type="chain" id="PRO_5047411384" evidence="4">
    <location>
        <begin position="23"/>
        <end position="323"/>
    </location>
</feature>
<dbReference type="Proteomes" id="UP001156441">
    <property type="component" value="Unassembled WGS sequence"/>
</dbReference>
<evidence type="ECO:0000313" key="6">
    <source>
        <dbReference type="EMBL" id="MCT2587706.1"/>
    </source>
</evidence>
<evidence type="ECO:0000259" key="5">
    <source>
        <dbReference type="Pfam" id="PF09084"/>
    </source>
</evidence>
<dbReference type="PANTHER" id="PTHR30024:SF47">
    <property type="entry name" value="TAURINE-BINDING PERIPLASMIC PROTEIN"/>
    <property type="match status" value="1"/>
</dbReference>
<gene>
    <name evidence="6" type="ORF">JT362_31765</name>
</gene>
<reference evidence="6 7" key="1">
    <citation type="submission" date="2021-02" db="EMBL/GenBank/DDBJ databases">
        <title>Actinophytocola xerophila sp. nov., isolated from soil of cotton cropping field.</title>
        <authorList>
            <person name="Huang R."/>
            <person name="Chen X."/>
            <person name="Ge X."/>
            <person name="Liu W."/>
        </authorList>
    </citation>
    <scope>NUCLEOTIDE SEQUENCE [LARGE SCALE GENOMIC DNA]</scope>
    <source>
        <strain evidence="6 7">S1-96</strain>
    </source>
</reference>
<evidence type="ECO:0000256" key="4">
    <source>
        <dbReference type="SAM" id="SignalP"/>
    </source>
</evidence>
<dbReference type="InterPro" id="IPR015168">
    <property type="entry name" value="SsuA/THI5"/>
</dbReference>
<feature type="signal peptide" evidence="4">
    <location>
        <begin position="1"/>
        <end position="22"/>
    </location>
</feature>
<name>A0ABT2JIK6_9PSEU</name>
<sequence>MARTKRLVTAGIAGLLALTATACGGAGGAASDDGDPRTLRIAHNSNAAALPVQVAMAEGIFDKHDLNVEFTKVENIGTLPGTLGRSFDIALSVPTTVISAAQQGIPVTQVSGATLDVEDNPTGFVIGSKKAGVTDITKLAGKTLGVLTETGTTHVATKAWLKQEGVDPASVNIVQVDGPSQADQLAAGRVDAVETVMPFATGVLNNNPDAVNLGDPYLKLADELAAILWISRQDWAARNADVIADFRTALDEAAEFIATNDERARAVLKEYTGLPDAAIKEAVLPTYTSEVRPKDLEVWLDAMREADGFTGDVDLNALVAAQD</sequence>
<dbReference type="PANTHER" id="PTHR30024">
    <property type="entry name" value="ALIPHATIC SULFONATES-BINDING PROTEIN-RELATED"/>
    <property type="match status" value="1"/>
</dbReference>
<comment type="subcellular location">
    <subcellularLocation>
        <location evidence="1">Periplasm</location>
    </subcellularLocation>
</comment>
<organism evidence="6 7">
    <name type="scientific">Actinophytocola gossypii</name>
    <dbReference type="NCBI Taxonomy" id="2812003"/>
    <lineage>
        <taxon>Bacteria</taxon>
        <taxon>Bacillati</taxon>
        <taxon>Actinomycetota</taxon>
        <taxon>Actinomycetes</taxon>
        <taxon>Pseudonocardiales</taxon>
        <taxon>Pseudonocardiaceae</taxon>
    </lineage>
</organism>
<feature type="domain" description="SsuA/THI5-like" evidence="5">
    <location>
        <begin position="50"/>
        <end position="264"/>
    </location>
</feature>
<evidence type="ECO:0000256" key="2">
    <source>
        <dbReference type="ARBA" id="ARBA00010742"/>
    </source>
</evidence>
<evidence type="ECO:0000313" key="7">
    <source>
        <dbReference type="Proteomes" id="UP001156441"/>
    </source>
</evidence>
<dbReference type="Gene3D" id="3.40.190.10">
    <property type="entry name" value="Periplasmic binding protein-like II"/>
    <property type="match status" value="2"/>
</dbReference>
<evidence type="ECO:0000256" key="1">
    <source>
        <dbReference type="ARBA" id="ARBA00004418"/>
    </source>
</evidence>
<comment type="caution">
    <text evidence="6">The sequence shown here is derived from an EMBL/GenBank/DDBJ whole genome shotgun (WGS) entry which is preliminary data.</text>
</comment>
<evidence type="ECO:0000256" key="3">
    <source>
        <dbReference type="ARBA" id="ARBA00022729"/>
    </source>
</evidence>
<keyword evidence="3 4" id="KW-0732">Signal</keyword>
<dbReference type="SUPFAM" id="SSF53850">
    <property type="entry name" value="Periplasmic binding protein-like II"/>
    <property type="match status" value="1"/>
</dbReference>
<comment type="similarity">
    <text evidence="2">Belongs to the bacterial solute-binding protein SsuA/TauA family.</text>
</comment>
<protein>
    <submittedName>
        <fullName evidence="6">ABC transporter substrate-binding protein</fullName>
    </submittedName>
</protein>
<proteinExistence type="inferred from homology"/>
<dbReference type="EMBL" id="JAFFZE010000027">
    <property type="protein sequence ID" value="MCT2587706.1"/>
    <property type="molecule type" value="Genomic_DNA"/>
</dbReference>
<dbReference type="RefSeq" id="WP_260195616.1">
    <property type="nucleotide sequence ID" value="NZ_JAFFZE010000027.1"/>
</dbReference>
<dbReference type="Pfam" id="PF09084">
    <property type="entry name" value="NMT1"/>
    <property type="match status" value="1"/>
</dbReference>
<keyword evidence="7" id="KW-1185">Reference proteome</keyword>